<dbReference type="GO" id="GO:0003960">
    <property type="term" value="F:quinone reductase (NADPH) activity"/>
    <property type="evidence" value="ECO:0007669"/>
    <property type="project" value="TreeGrafter"/>
</dbReference>
<organism evidence="4 5">
    <name type="scientific">Pseudonocardia thermophila</name>
    <dbReference type="NCBI Taxonomy" id="1848"/>
    <lineage>
        <taxon>Bacteria</taxon>
        <taxon>Bacillati</taxon>
        <taxon>Actinomycetota</taxon>
        <taxon>Actinomycetes</taxon>
        <taxon>Pseudonocardiales</taxon>
        <taxon>Pseudonocardiaceae</taxon>
        <taxon>Pseudonocardia</taxon>
    </lineage>
</organism>
<keyword evidence="1" id="KW-0521">NADP</keyword>
<dbReference type="Proteomes" id="UP000184363">
    <property type="component" value="Unassembled WGS sequence"/>
</dbReference>
<dbReference type="Gene3D" id="3.90.180.10">
    <property type="entry name" value="Medium-chain alcohol dehydrogenases, catalytic domain"/>
    <property type="match status" value="1"/>
</dbReference>
<dbReference type="AlphaFoldDB" id="A0A1M6N5L6"/>
<dbReference type="EMBL" id="FRAP01000001">
    <property type="protein sequence ID" value="SHJ90932.1"/>
    <property type="molecule type" value="Genomic_DNA"/>
</dbReference>
<dbReference type="SUPFAM" id="SSF50129">
    <property type="entry name" value="GroES-like"/>
    <property type="match status" value="1"/>
</dbReference>
<dbReference type="PANTHER" id="PTHR48106">
    <property type="entry name" value="QUINONE OXIDOREDUCTASE PIG3-RELATED"/>
    <property type="match status" value="1"/>
</dbReference>
<name>A0A1M6N5L6_PSETH</name>
<dbReference type="GO" id="GO:0005829">
    <property type="term" value="C:cytosol"/>
    <property type="evidence" value="ECO:0007669"/>
    <property type="project" value="TreeGrafter"/>
</dbReference>
<dbReference type="InterPro" id="IPR020843">
    <property type="entry name" value="ER"/>
</dbReference>
<sequence length="327" mass="32547">MRALVMSGPALGPERTALAEVPVPRPADGEVSIEVTHAGVNFLDVMARRGDPGYVPAWPYVAGLEVAGRVRETGPGVTGLVPGQAVAAFTRGGGFAEVAVAQAASVVPIPDGVPAHVAAAAPLMLSSALLLVDSVTRVQPGEAVLMHSAAGGIGSAVAQLVRDAGGVPAIGTVGRPEKVADALAAGWDAVLPRAEATADKVLATVGRRIDVVLDPQGTSMIDLDLGVTAAGARIALFGNPGGTAPGPLPGLGRLIAGNVAIAGFSISRLEAGAPQKTAAALRRVLELVAAGRLRPAVTVVDGLTEVPAVHQLLAEGRGVGKYVAAVA</sequence>
<dbReference type="GO" id="GO:0035925">
    <property type="term" value="F:mRNA 3'-UTR AU-rich region binding"/>
    <property type="evidence" value="ECO:0007669"/>
    <property type="project" value="TreeGrafter"/>
</dbReference>
<dbReference type="Gene3D" id="3.40.50.720">
    <property type="entry name" value="NAD(P)-binding Rossmann-like Domain"/>
    <property type="match status" value="1"/>
</dbReference>
<evidence type="ECO:0000256" key="1">
    <source>
        <dbReference type="ARBA" id="ARBA00022857"/>
    </source>
</evidence>
<evidence type="ECO:0000256" key="2">
    <source>
        <dbReference type="ARBA" id="ARBA00023002"/>
    </source>
</evidence>
<dbReference type="GO" id="GO:0008270">
    <property type="term" value="F:zinc ion binding"/>
    <property type="evidence" value="ECO:0007669"/>
    <property type="project" value="InterPro"/>
</dbReference>
<dbReference type="InterPro" id="IPR002364">
    <property type="entry name" value="Quin_OxRdtase/zeta-crystal_CS"/>
</dbReference>
<keyword evidence="2" id="KW-0560">Oxidoreductase</keyword>
<proteinExistence type="predicted"/>
<dbReference type="PROSITE" id="PS01162">
    <property type="entry name" value="QOR_ZETA_CRYSTAL"/>
    <property type="match status" value="1"/>
</dbReference>
<dbReference type="PANTHER" id="PTHR48106:SF13">
    <property type="entry name" value="QUINONE OXIDOREDUCTASE-RELATED"/>
    <property type="match status" value="1"/>
</dbReference>
<gene>
    <name evidence="4" type="ORF">SAMN05443637_10136</name>
</gene>
<accession>A0A1M6N5L6</accession>
<dbReference type="InterPro" id="IPR011032">
    <property type="entry name" value="GroES-like_sf"/>
</dbReference>
<dbReference type="InterPro" id="IPR013154">
    <property type="entry name" value="ADH-like_N"/>
</dbReference>
<evidence type="ECO:0000259" key="3">
    <source>
        <dbReference type="SMART" id="SM00829"/>
    </source>
</evidence>
<evidence type="ECO:0000313" key="4">
    <source>
        <dbReference type="EMBL" id="SHJ90932.1"/>
    </source>
</evidence>
<feature type="domain" description="Enoyl reductase (ER)" evidence="3">
    <location>
        <begin position="12"/>
        <end position="324"/>
    </location>
</feature>
<dbReference type="OrthoDB" id="9805883at2"/>
<dbReference type="SMART" id="SM00829">
    <property type="entry name" value="PKS_ER"/>
    <property type="match status" value="1"/>
</dbReference>
<dbReference type="Pfam" id="PF00107">
    <property type="entry name" value="ADH_zinc_N"/>
    <property type="match status" value="1"/>
</dbReference>
<dbReference type="GO" id="GO:0070402">
    <property type="term" value="F:NADPH binding"/>
    <property type="evidence" value="ECO:0007669"/>
    <property type="project" value="TreeGrafter"/>
</dbReference>
<dbReference type="SUPFAM" id="SSF51735">
    <property type="entry name" value="NAD(P)-binding Rossmann-fold domains"/>
    <property type="match status" value="1"/>
</dbReference>
<evidence type="ECO:0000313" key="5">
    <source>
        <dbReference type="Proteomes" id="UP000184363"/>
    </source>
</evidence>
<dbReference type="STRING" id="1848.SAMN05443637_10136"/>
<dbReference type="InterPro" id="IPR013149">
    <property type="entry name" value="ADH-like_C"/>
</dbReference>
<dbReference type="InterPro" id="IPR036291">
    <property type="entry name" value="NAD(P)-bd_dom_sf"/>
</dbReference>
<reference evidence="4 5" key="1">
    <citation type="submission" date="2016-11" db="EMBL/GenBank/DDBJ databases">
        <authorList>
            <person name="Jaros S."/>
            <person name="Januszkiewicz K."/>
            <person name="Wedrychowicz H."/>
        </authorList>
    </citation>
    <scope>NUCLEOTIDE SEQUENCE [LARGE SCALE GENOMIC DNA]</scope>
    <source>
        <strain evidence="4 5">DSM 43832</strain>
    </source>
</reference>
<keyword evidence="5" id="KW-1185">Reference proteome</keyword>
<dbReference type="Pfam" id="PF08240">
    <property type="entry name" value="ADH_N"/>
    <property type="match status" value="1"/>
</dbReference>
<dbReference type="RefSeq" id="WP_073454764.1">
    <property type="nucleotide sequence ID" value="NZ_FRAP01000001.1"/>
</dbReference>
<protein>
    <submittedName>
        <fullName evidence="4">NADPH2:quinone reductase</fullName>
    </submittedName>
</protein>